<dbReference type="AlphaFoldDB" id="A0A812PTI9"/>
<protein>
    <submittedName>
        <fullName evidence="2">Uncharacterized protein</fullName>
    </submittedName>
</protein>
<accession>A0A812PTI9</accession>
<dbReference type="Proteomes" id="UP000601435">
    <property type="component" value="Unassembled WGS sequence"/>
</dbReference>
<keyword evidence="1" id="KW-0175">Coiled coil</keyword>
<evidence type="ECO:0000313" key="2">
    <source>
        <dbReference type="EMBL" id="CAE7346139.1"/>
    </source>
</evidence>
<reference evidence="2" key="1">
    <citation type="submission" date="2021-02" db="EMBL/GenBank/DDBJ databases">
        <authorList>
            <person name="Dougan E. K."/>
            <person name="Rhodes N."/>
            <person name="Thang M."/>
            <person name="Chan C."/>
        </authorList>
    </citation>
    <scope>NUCLEOTIDE SEQUENCE</scope>
</reference>
<proteinExistence type="predicted"/>
<feature type="non-terminal residue" evidence="2">
    <location>
        <position position="542"/>
    </location>
</feature>
<sequence length="542" mass="60785">MTNVMPADVFMLKHCSSNLVGVADTACARTVAGSQWLQSYTNVLAEMGQKPILLKECEAYKFGTGKIHYSSFYVIVSFKLGGFVIQVRTLRCTRWQSQFNFRAINLKDYELATTSSGHPAIPIMPVCLSPGEPPDLQVDDLRLFNSPQRYAGRYHWSDENDGERVLYKWQMGCVYRRSVGGPRSPLTTPAPQMDSSARISFRSARFVTFSGTDTFISPAFLISSRQSQTEDTNDFEDPPKTITSGYLNSLEGDLDEKTKMEAQADAAVLAEIADLERKLAVLKDKAKQVHCRGSVCCAEIITEDEYVRGMRTKVTNYIEERINKIDFAATAENYTYEHDMRNGMADFVTITAVLCHYAAVTSTINWEDFSFTNCQAILGGATHTSGKPAMRAVQHGEGDSDDQIYVTCGLFTHGGVHGLTRASKDNDAVLRFLNDFNDFNKHHLGEDATWTSVSVTKNIGVNVHRYSNNHKGSLNCSTTVGQDSGGDLWLEEDIDEDQVREGHVVWKRDRTNAWVPGRYYPTKERDPFRRHSSAKWTVPELK</sequence>
<comment type="caution">
    <text evidence="2">The sequence shown here is derived from an EMBL/GenBank/DDBJ whole genome shotgun (WGS) entry which is preliminary data.</text>
</comment>
<organism evidence="2 3">
    <name type="scientific">Symbiodinium necroappetens</name>
    <dbReference type="NCBI Taxonomy" id="1628268"/>
    <lineage>
        <taxon>Eukaryota</taxon>
        <taxon>Sar</taxon>
        <taxon>Alveolata</taxon>
        <taxon>Dinophyceae</taxon>
        <taxon>Suessiales</taxon>
        <taxon>Symbiodiniaceae</taxon>
        <taxon>Symbiodinium</taxon>
    </lineage>
</organism>
<keyword evidence="3" id="KW-1185">Reference proteome</keyword>
<feature type="coiled-coil region" evidence="1">
    <location>
        <begin position="265"/>
        <end position="292"/>
    </location>
</feature>
<evidence type="ECO:0000256" key="1">
    <source>
        <dbReference type="SAM" id="Coils"/>
    </source>
</evidence>
<gene>
    <name evidence="2" type="ORF">SNEC2469_LOCUS8966</name>
</gene>
<dbReference type="EMBL" id="CAJNJA010014611">
    <property type="protein sequence ID" value="CAE7346139.1"/>
    <property type="molecule type" value="Genomic_DNA"/>
</dbReference>
<name>A0A812PTI9_9DINO</name>
<dbReference type="OrthoDB" id="407734at2759"/>
<evidence type="ECO:0000313" key="3">
    <source>
        <dbReference type="Proteomes" id="UP000601435"/>
    </source>
</evidence>